<sequence>MTNRNKTELFREFVRSLPTYQPPTEIPTPESSEDDPSGES</sequence>
<evidence type="ECO:0000313" key="2">
    <source>
        <dbReference type="EMBL" id="WAN70023.1"/>
    </source>
</evidence>
<evidence type="ECO:0000256" key="1">
    <source>
        <dbReference type="SAM" id="MobiDB-lite"/>
    </source>
</evidence>
<gene>
    <name evidence="2" type="ORF">BJP36_38815</name>
</gene>
<dbReference type="EMBL" id="CP017708">
    <property type="protein sequence ID" value="WAN70023.1"/>
    <property type="molecule type" value="Genomic_DNA"/>
</dbReference>
<dbReference type="Proteomes" id="UP000176944">
    <property type="component" value="Chromosome"/>
</dbReference>
<protein>
    <submittedName>
        <fullName evidence="2">Uncharacterized protein</fullName>
    </submittedName>
</protein>
<feature type="region of interest" description="Disordered" evidence="1">
    <location>
        <begin position="1"/>
        <end position="40"/>
    </location>
</feature>
<feature type="compositionally biased region" description="Basic and acidic residues" evidence="1">
    <location>
        <begin position="1"/>
        <end position="14"/>
    </location>
</feature>
<accession>A0A9Q9UWN2</accession>
<feature type="compositionally biased region" description="Acidic residues" evidence="1">
    <location>
        <begin position="31"/>
        <end position="40"/>
    </location>
</feature>
<name>A0A9Q9UWN2_MOOP1</name>
<reference evidence="2" key="2">
    <citation type="submission" date="2022-10" db="EMBL/GenBank/DDBJ databases">
        <authorList>
            <person name="Ngo T.-E."/>
        </authorList>
    </citation>
    <scope>NUCLEOTIDE SEQUENCE</scope>
    <source>
        <strain evidence="2">JHB</strain>
    </source>
</reference>
<dbReference type="AlphaFoldDB" id="A0A9Q9UWN2"/>
<reference evidence="2" key="1">
    <citation type="journal article" date="2017" name="Proc. Natl. Acad. Sci. U.S.A.">
        <title>Comparative genomics uncovers the prolific and distinctive metabolic potential of the cyanobacterial genus Moorea.</title>
        <authorList>
            <person name="Leao T."/>
            <person name="Castelao G."/>
            <person name="Korobeynikov A."/>
            <person name="Monroe E.A."/>
            <person name="Podell S."/>
            <person name="Glukhov E."/>
            <person name="Allen E.E."/>
            <person name="Gerwick W.H."/>
            <person name="Gerwick L."/>
        </authorList>
    </citation>
    <scope>NUCLEOTIDE SEQUENCE</scope>
    <source>
        <strain evidence="2">JHB</strain>
    </source>
</reference>
<proteinExistence type="predicted"/>
<organism evidence="2">
    <name type="scientific">Moorena producens (strain JHB)</name>
    <dbReference type="NCBI Taxonomy" id="1454205"/>
    <lineage>
        <taxon>Bacteria</taxon>
        <taxon>Bacillati</taxon>
        <taxon>Cyanobacteriota</taxon>
        <taxon>Cyanophyceae</taxon>
        <taxon>Coleofasciculales</taxon>
        <taxon>Coleofasciculaceae</taxon>
        <taxon>Moorena</taxon>
    </lineage>
</organism>